<evidence type="ECO:0000256" key="2">
    <source>
        <dbReference type="ARBA" id="ARBA00009340"/>
    </source>
</evidence>
<keyword evidence="4 5" id="KW-0539">Nucleus</keyword>
<evidence type="ECO:0000256" key="5">
    <source>
        <dbReference type="RuleBase" id="RU367072"/>
    </source>
</evidence>
<dbReference type="GO" id="GO:0097361">
    <property type="term" value="C:cytosolic [4Fe-4S] assembly targeting complex"/>
    <property type="evidence" value="ECO:0007669"/>
    <property type="project" value="UniProtKB-UniRule"/>
</dbReference>
<evidence type="ECO:0000256" key="1">
    <source>
        <dbReference type="ARBA" id="ARBA00004123"/>
    </source>
</evidence>
<keyword evidence="3" id="KW-0677">Repeat</keyword>
<dbReference type="GO" id="GO:0051604">
    <property type="term" value="P:protein maturation"/>
    <property type="evidence" value="ECO:0007669"/>
    <property type="project" value="UniProtKB-UniRule"/>
</dbReference>
<dbReference type="Proteomes" id="UP000594263">
    <property type="component" value="Unplaced"/>
</dbReference>
<evidence type="ECO:0000259" key="6">
    <source>
        <dbReference type="Pfam" id="PF12460"/>
    </source>
</evidence>
<dbReference type="PANTHER" id="PTHR12891">
    <property type="entry name" value="DNA REPAIR/TRANSCRIPTION PROTEIN MET18/MMS19"/>
    <property type="match status" value="1"/>
</dbReference>
<evidence type="ECO:0000256" key="4">
    <source>
        <dbReference type="ARBA" id="ARBA00023242"/>
    </source>
</evidence>
<evidence type="ECO:0000313" key="8">
    <source>
        <dbReference type="EnsemblPlants" id="Kaladp0011s0477.1.v1.1"/>
    </source>
</evidence>
<evidence type="ECO:0000256" key="3">
    <source>
        <dbReference type="ARBA" id="ARBA00022737"/>
    </source>
</evidence>
<dbReference type="OMA" id="FSFMPEF"/>
<protein>
    <recommendedName>
        <fullName evidence="5">MMS19 nucleotide excision repair protein</fullName>
    </recommendedName>
</protein>
<dbReference type="PANTHER" id="PTHR12891:SF0">
    <property type="entry name" value="MMS19 NUCLEOTIDE EXCISION REPAIR PROTEIN HOMOLOG"/>
    <property type="match status" value="1"/>
</dbReference>
<proteinExistence type="inferred from homology"/>
<comment type="function">
    <text evidence="5">Key component of the cytosolic iron-sulfur protein assembly (CIA) complex, a multiprotein complex that mediates the incorporation of iron-sulfur cluster into apoproteins specifically involved in DNA metabolism and genomic integrity. In the CIA complex, MMS19 acts as an adapter between early-acting CIA components and a subset of cellular target iron-sulfur proteins.</text>
</comment>
<dbReference type="AlphaFoldDB" id="A0A7N0RGM5"/>
<dbReference type="GO" id="GO:0006281">
    <property type="term" value="P:DNA repair"/>
    <property type="evidence" value="ECO:0007669"/>
    <property type="project" value="UniProtKB-UniRule"/>
</dbReference>
<dbReference type="InterPro" id="IPR011989">
    <property type="entry name" value="ARM-like"/>
</dbReference>
<dbReference type="InterPro" id="IPR024687">
    <property type="entry name" value="MMS19_C"/>
</dbReference>
<organism evidence="8 9">
    <name type="scientific">Kalanchoe fedtschenkoi</name>
    <name type="common">Lavender scallops</name>
    <name type="synonym">South American air plant</name>
    <dbReference type="NCBI Taxonomy" id="63787"/>
    <lineage>
        <taxon>Eukaryota</taxon>
        <taxon>Viridiplantae</taxon>
        <taxon>Streptophyta</taxon>
        <taxon>Embryophyta</taxon>
        <taxon>Tracheophyta</taxon>
        <taxon>Spermatophyta</taxon>
        <taxon>Magnoliopsida</taxon>
        <taxon>eudicotyledons</taxon>
        <taxon>Gunneridae</taxon>
        <taxon>Pentapetalae</taxon>
        <taxon>Saxifragales</taxon>
        <taxon>Crassulaceae</taxon>
        <taxon>Kalanchoe</taxon>
    </lineage>
</organism>
<feature type="domain" description="MMS19 C-terminal" evidence="6">
    <location>
        <begin position="378"/>
        <end position="855"/>
    </location>
</feature>
<dbReference type="Gramene" id="Kaladp0011s0477.1.v1.1">
    <property type="protein sequence ID" value="Kaladp0011s0477.1.v1.1"/>
    <property type="gene ID" value="Kaladp0011s0477.v1.1"/>
</dbReference>
<accession>A0A7N0RGM5</accession>
<feature type="domain" description="MMS19 N-terminal" evidence="7">
    <location>
        <begin position="3"/>
        <end position="64"/>
    </location>
</feature>
<dbReference type="InterPro" id="IPR029240">
    <property type="entry name" value="MMS19_N"/>
</dbReference>
<keyword evidence="5" id="KW-0234">DNA repair</keyword>
<name>A0A7N0RGM5_KALFE</name>
<dbReference type="InterPro" id="IPR039920">
    <property type="entry name" value="MMS19"/>
</dbReference>
<comment type="subcellular location">
    <subcellularLocation>
        <location evidence="1 5">Nucleus</location>
    </subcellularLocation>
</comment>
<dbReference type="Pfam" id="PF12460">
    <property type="entry name" value="MMS19_C"/>
    <property type="match status" value="1"/>
</dbReference>
<evidence type="ECO:0000259" key="7">
    <source>
        <dbReference type="Pfam" id="PF14500"/>
    </source>
</evidence>
<keyword evidence="9" id="KW-1185">Reference proteome</keyword>
<dbReference type="Pfam" id="PF14500">
    <property type="entry name" value="MMS19_N"/>
    <property type="match status" value="1"/>
</dbReference>
<sequence length="903" mass="99467">MLAMSSTPFFETHAVPLFLEKLSSSLLSAKVDSLKYLSDCVPKYGKGRMKQHAESIWSSVKETLYAAEPESTLSLTSELLDANQSQGNEVVREALVLLQKVVMQNDEKYSRLIISDAAINMIIDSTVNTCSDSNFSSVSMQKLHAVGCIMYASAKASSVCCSKLFGTYFLRLLNVIGFPDRNLSLCNTNGDVSLSQNLNVSALYLCIELLAACRDLMIDSTALKSEAAAAGETWPSNLKSYSACLIKGLSATLLSSPDQGTQDAIIYLGVKGLGILATLPEDFSSVPKSFFEDILQAFMTIFTTKYDNASLWSQATKELVLVGSYVSKHRDSERMLSFMSTVIDKMISLIFLDDGSIPLLVKLDTVCDIGTTYLKYMLRIFQGLEEVVSANFSNAKVNGNVKAAEIINQIMKRYTAKVLPCLGEAGEADDIIYHFAINIWGHVERSAFQYLSSDHEEKEMLSTTMMALKVAVSYCTVERQSKILEKAFNVLSSNVPSLSTASKSGTISPQMKDDNHTEELHNRQCMKERPLSALASVIIAVRPQTSIPNEREVAHLFVAALLEGHIPSAQALGSMFNKLHMKTNGDVLIVDLSVKELTSVLSCDPSNNGFTWSCSAKKDTGDEGLPHLSFDSEKASLVSSHAVRGLAWMAKGLLMRGHEKAYDIINILLSLLVQDETVNGLPIKHRLAYSDRDQKIMETAADAFEVIMGDSDICLNTRFHAVIRPLYKQRLLSTIMPLLLSEIRKCDSPSSRYMLYRASGHVLSNAPLGAVLNDSRKLIPVLVECLSLLSNDASNKENTYRLLLVLSAILTEESAAGQETVKENARIIIDCLIGLVAYPHKMAVRETAIQCLVALSRLPQTRIYPMKSQVLRVVSKAVDDPKRAVRLQAVRCREAWQSNSSQY</sequence>
<dbReference type="Gene3D" id="1.25.10.10">
    <property type="entry name" value="Leucine-rich Repeat Variant"/>
    <property type="match status" value="1"/>
</dbReference>
<dbReference type="InterPro" id="IPR016024">
    <property type="entry name" value="ARM-type_fold"/>
</dbReference>
<dbReference type="GO" id="GO:0016226">
    <property type="term" value="P:iron-sulfur cluster assembly"/>
    <property type="evidence" value="ECO:0007669"/>
    <property type="project" value="UniProtKB-UniRule"/>
</dbReference>
<dbReference type="EnsemblPlants" id="Kaladp0011s0477.1.v1.1">
    <property type="protein sequence ID" value="Kaladp0011s0477.1.v1.1"/>
    <property type="gene ID" value="Kaladp0011s0477.v1.1"/>
</dbReference>
<reference evidence="8" key="1">
    <citation type="submission" date="2021-01" db="UniProtKB">
        <authorList>
            <consortium name="EnsemblPlants"/>
        </authorList>
    </citation>
    <scope>IDENTIFICATION</scope>
</reference>
<dbReference type="GO" id="GO:0005634">
    <property type="term" value="C:nucleus"/>
    <property type="evidence" value="ECO:0007669"/>
    <property type="project" value="UniProtKB-SubCell"/>
</dbReference>
<comment type="similarity">
    <text evidence="2 5">Belongs to the MET18/MMS19 family.</text>
</comment>
<keyword evidence="5" id="KW-0227">DNA damage</keyword>
<evidence type="ECO:0000313" key="9">
    <source>
        <dbReference type="Proteomes" id="UP000594263"/>
    </source>
</evidence>
<dbReference type="SUPFAM" id="SSF48371">
    <property type="entry name" value="ARM repeat"/>
    <property type="match status" value="1"/>
</dbReference>